<evidence type="ECO:0000313" key="2">
    <source>
        <dbReference type="EMBL" id="MCI2282910.1"/>
    </source>
</evidence>
<dbReference type="PROSITE" id="PS51257">
    <property type="entry name" value="PROKAR_LIPOPROTEIN"/>
    <property type="match status" value="1"/>
</dbReference>
<reference evidence="2" key="1">
    <citation type="submission" date="2022-01" db="EMBL/GenBank/DDBJ databases">
        <title>Colwellia maritima, isolated from seawater.</title>
        <authorList>
            <person name="Kristyanto S."/>
            <person name="Jung J."/>
            <person name="Jeon C.O."/>
        </authorList>
    </citation>
    <scope>NUCLEOTIDE SEQUENCE</scope>
    <source>
        <strain evidence="2">MSW7</strain>
    </source>
</reference>
<comment type="caution">
    <text evidence="2">The sequence shown here is derived from an EMBL/GenBank/DDBJ whole genome shotgun (WGS) entry which is preliminary data.</text>
</comment>
<proteinExistence type="predicted"/>
<evidence type="ECO:0000313" key="3">
    <source>
        <dbReference type="Proteomes" id="UP001139646"/>
    </source>
</evidence>
<evidence type="ECO:0000256" key="1">
    <source>
        <dbReference type="SAM" id="SignalP"/>
    </source>
</evidence>
<dbReference type="RefSeq" id="WP_242283988.1">
    <property type="nucleotide sequence ID" value="NZ_JAKKSL010000001.1"/>
</dbReference>
<evidence type="ECO:0008006" key="4">
    <source>
        <dbReference type="Google" id="ProtNLM"/>
    </source>
</evidence>
<dbReference type="Proteomes" id="UP001139646">
    <property type="component" value="Unassembled WGS sequence"/>
</dbReference>
<protein>
    <recommendedName>
        <fullName evidence="4">Lipoprotein</fullName>
    </recommendedName>
</protein>
<keyword evidence="1" id="KW-0732">Signal</keyword>
<feature type="chain" id="PRO_5047174667" description="Lipoprotein" evidence="1">
    <location>
        <begin position="32"/>
        <end position="47"/>
    </location>
</feature>
<dbReference type="EMBL" id="JAKKSL010000001">
    <property type="protein sequence ID" value="MCI2282910.1"/>
    <property type="molecule type" value="Genomic_DNA"/>
</dbReference>
<gene>
    <name evidence="2" type="ORF">L3081_05290</name>
</gene>
<sequence length="47" mass="5234">MVFFKKQTSKGLLGKYAKVFSILLLSSTLFACSSTDDEDKSEEPKQS</sequence>
<accession>A0ABS9WYA3</accession>
<name>A0ABS9WYA3_9GAMM</name>
<organism evidence="2 3">
    <name type="scientific">Colwellia maritima</name>
    <dbReference type="NCBI Taxonomy" id="2912588"/>
    <lineage>
        <taxon>Bacteria</taxon>
        <taxon>Pseudomonadati</taxon>
        <taxon>Pseudomonadota</taxon>
        <taxon>Gammaproteobacteria</taxon>
        <taxon>Alteromonadales</taxon>
        <taxon>Colwelliaceae</taxon>
        <taxon>Colwellia</taxon>
    </lineage>
</organism>
<feature type="signal peptide" evidence="1">
    <location>
        <begin position="1"/>
        <end position="31"/>
    </location>
</feature>
<keyword evidence="3" id="KW-1185">Reference proteome</keyword>